<protein>
    <submittedName>
        <fullName evidence="2">Uncharacterized protein</fullName>
    </submittedName>
</protein>
<sequence>MSLAADSPVSSSSGEDFAAYLDTELDSKSSDSSPRGPEEEQREAAAGAESENDVESKRIKRTKFEELESIQDFVGSTSDKSLEMSLGKVFFLTSDCYSLDDS</sequence>
<organism evidence="2">
    <name type="scientific">Rhizophora mucronata</name>
    <name type="common">Asiatic mangrove</name>
    <dbReference type="NCBI Taxonomy" id="61149"/>
    <lineage>
        <taxon>Eukaryota</taxon>
        <taxon>Viridiplantae</taxon>
        <taxon>Streptophyta</taxon>
        <taxon>Embryophyta</taxon>
        <taxon>Tracheophyta</taxon>
        <taxon>Spermatophyta</taxon>
        <taxon>Magnoliopsida</taxon>
        <taxon>eudicotyledons</taxon>
        <taxon>Gunneridae</taxon>
        <taxon>Pentapetalae</taxon>
        <taxon>rosids</taxon>
        <taxon>fabids</taxon>
        <taxon>Malpighiales</taxon>
        <taxon>Rhizophoraceae</taxon>
        <taxon>Rhizophora</taxon>
    </lineage>
</organism>
<feature type="compositionally biased region" description="Low complexity" evidence="1">
    <location>
        <begin position="1"/>
        <end position="13"/>
    </location>
</feature>
<proteinExistence type="predicted"/>
<dbReference type="EMBL" id="GGEC01026071">
    <property type="protein sequence ID" value="MBX06555.1"/>
    <property type="molecule type" value="Transcribed_RNA"/>
</dbReference>
<dbReference type="AlphaFoldDB" id="A0A2P2KLG0"/>
<evidence type="ECO:0000313" key="2">
    <source>
        <dbReference type="EMBL" id="MBX06555.1"/>
    </source>
</evidence>
<reference evidence="2" key="1">
    <citation type="submission" date="2018-02" db="EMBL/GenBank/DDBJ databases">
        <title>Rhizophora mucronata_Transcriptome.</title>
        <authorList>
            <person name="Meera S.P."/>
            <person name="Sreeshan A."/>
            <person name="Augustine A."/>
        </authorList>
    </citation>
    <scope>NUCLEOTIDE SEQUENCE</scope>
    <source>
        <tissue evidence="2">Leaf</tissue>
    </source>
</reference>
<feature type="region of interest" description="Disordered" evidence="1">
    <location>
        <begin position="1"/>
        <end position="57"/>
    </location>
</feature>
<evidence type="ECO:0000256" key="1">
    <source>
        <dbReference type="SAM" id="MobiDB-lite"/>
    </source>
</evidence>
<accession>A0A2P2KLG0</accession>
<name>A0A2P2KLG0_RHIMU</name>